<dbReference type="GO" id="GO:0005829">
    <property type="term" value="C:cytosol"/>
    <property type="evidence" value="ECO:0007669"/>
    <property type="project" value="TreeGrafter"/>
</dbReference>
<keyword evidence="2" id="KW-0520">NAD</keyword>
<dbReference type="GO" id="GO:0016618">
    <property type="term" value="F:hydroxypyruvate reductase [NAD(P)H] activity"/>
    <property type="evidence" value="ECO:0007669"/>
    <property type="project" value="TreeGrafter"/>
</dbReference>
<dbReference type="InterPro" id="IPR006140">
    <property type="entry name" value="D-isomer_DH_NAD-bd"/>
</dbReference>
<proteinExistence type="predicted"/>
<dbReference type="InterPro" id="IPR029753">
    <property type="entry name" value="D-isomer_DH_CS"/>
</dbReference>
<accession>A0A382ALR5</accession>
<evidence type="ECO:0000256" key="1">
    <source>
        <dbReference type="ARBA" id="ARBA00023002"/>
    </source>
</evidence>
<evidence type="ECO:0000259" key="4">
    <source>
        <dbReference type="Pfam" id="PF02826"/>
    </source>
</evidence>
<dbReference type="PANTHER" id="PTHR10996">
    <property type="entry name" value="2-HYDROXYACID DEHYDROGENASE-RELATED"/>
    <property type="match status" value="1"/>
</dbReference>
<sequence>KPKVAVTIGRSHYDRMFSAQAWQQLEEVSTVVHHEGDEPASREELIDLLPGVVACITSWGVAQLDAKVIAAADSLELMSHMGSSIKRFVSDSVWDRGIRVTSAGIMLARDVAETTLGLMIVGRKRIWPLGRHVAAGGWRDSPVWEQWDARELTRSTVGLVGASNVGRHVIELLAPFQTNILVADPYLTDEEMVSLGVERVGLHELAARADIVSLHCPENEHTRHMLNAEVLGAMKDGAVLINTARGGLVDEAALINELKTGRIFAFLDVTDPEPPAVNSLLRQLENVVVTPHIAGCIENCNRMGEVAVEEVRRHMAGKPAIYEIRSDMLDRIA</sequence>
<feature type="non-terminal residue" evidence="5">
    <location>
        <position position="1"/>
    </location>
</feature>
<dbReference type="GO" id="GO:0030267">
    <property type="term" value="F:glyoxylate reductase (NADPH) activity"/>
    <property type="evidence" value="ECO:0007669"/>
    <property type="project" value="TreeGrafter"/>
</dbReference>
<protein>
    <recommendedName>
        <fullName evidence="6">D-isomer specific 2-hydroxyacid dehydrogenase NAD-binding domain-containing protein</fullName>
    </recommendedName>
</protein>
<dbReference type="Gene3D" id="3.40.50.720">
    <property type="entry name" value="NAD(P)-binding Rossmann-like Domain"/>
    <property type="match status" value="2"/>
</dbReference>
<organism evidence="5">
    <name type="scientific">marine metagenome</name>
    <dbReference type="NCBI Taxonomy" id="408172"/>
    <lineage>
        <taxon>unclassified sequences</taxon>
        <taxon>metagenomes</taxon>
        <taxon>ecological metagenomes</taxon>
    </lineage>
</organism>
<evidence type="ECO:0000313" key="5">
    <source>
        <dbReference type="EMBL" id="SVB02470.1"/>
    </source>
</evidence>
<dbReference type="AlphaFoldDB" id="A0A382ALR5"/>
<feature type="domain" description="D-isomer specific 2-hydroxyacid dehydrogenase catalytic" evidence="3">
    <location>
        <begin position="19"/>
        <end position="323"/>
    </location>
</feature>
<evidence type="ECO:0000259" key="3">
    <source>
        <dbReference type="Pfam" id="PF00389"/>
    </source>
</evidence>
<dbReference type="CDD" id="cd12167">
    <property type="entry name" value="2-Hacid_dh_8"/>
    <property type="match status" value="1"/>
</dbReference>
<dbReference type="PROSITE" id="PS00671">
    <property type="entry name" value="D_2_HYDROXYACID_DH_3"/>
    <property type="match status" value="1"/>
</dbReference>
<dbReference type="InterPro" id="IPR006139">
    <property type="entry name" value="D-isomer_2_OHA_DH_cat_dom"/>
</dbReference>
<dbReference type="SUPFAM" id="SSF52283">
    <property type="entry name" value="Formate/glycerate dehydrogenase catalytic domain-like"/>
    <property type="match status" value="1"/>
</dbReference>
<keyword evidence="1" id="KW-0560">Oxidoreductase</keyword>
<dbReference type="SUPFAM" id="SSF51735">
    <property type="entry name" value="NAD(P)-binding Rossmann-fold domains"/>
    <property type="match status" value="1"/>
</dbReference>
<dbReference type="EMBL" id="UINC01025937">
    <property type="protein sequence ID" value="SVB02470.1"/>
    <property type="molecule type" value="Genomic_DNA"/>
</dbReference>
<dbReference type="GO" id="GO:0051287">
    <property type="term" value="F:NAD binding"/>
    <property type="evidence" value="ECO:0007669"/>
    <property type="project" value="InterPro"/>
</dbReference>
<feature type="domain" description="D-isomer specific 2-hydroxyacid dehydrogenase NAD-binding" evidence="4">
    <location>
        <begin position="117"/>
        <end position="294"/>
    </location>
</feature>
<evidence type="ECO:0008006" key="6">
    <source>
        <dbReference type="Google" id="ProtNLM"/>
    </source>
</evidence>
<gene>
    <name evidence="5" type="ORF">METZ01_LOCUS155324</name>
</gene>
<dbReference type="PANTHER" id="PTHR10996:SF178">
    <property type="entry name" value="2-HYDROXYACID DEHYDROGENASE YGL185C-RELATED"/>
    <property type="match status" value="1"/>
</dbReference>
<dbReference type="InterPro" id="IPR036291">
    <property type="entry name" value="NAD(P)-bd_dom_sf"/>
</dbReference>
<reference evidence="5" key="1">
    <citation type="submission" date="2018-05" db="EMBL/GenBank/DDBJ databases">
        <authorList>
            <person name="Lanie J.A."/>
            <person name="Ng W.-L."/>
            <person name="Kazmierczak K.M."/>
            <person name="Andrzejewski T.M."/>
            <person name="Davidsen T.M."/>
            <person name="Wayne K.J."/>
            <person name="Tettelin H."/>
            <person name="Glass J.I."/>
            <person name="Rusch D."/>
            <person name="Podicherti R."/>
            <person name="Tsui H.-C.T."/>
            <person name="Winkler M.E."/>
        </authorList>
    </citation>
    <scope>NUCLEOTIDE SEQUENCE</scope>
</reference>
<dbReference type="Pfam" id="PF02826">
    <property type="entry name" value="2-Hacid_dh_C"/>
    <property type="match status" value="1"/>
</dbReference>
<evidence type="ECO:0000256" key="2">
    <source>
        <dbReference type="ARBA" id="ARBA00023027"/>
    </source>
</evidence>
<name>A0A382ALR5_9ZZZZ</name>
<dbReference type="Pfam" id="PF00389">
    <property type="entry name" value="2-Hacid_dh"/>
    <property type="match status" value="1"/>
</dbReference>
<dbReference type="InterPro" id="IPR050223">
    <property type="entry name" value="D-isomer_2-hydroxyacid_DH"/>
</dbReference>